<evidence type="ECO:0000313" key="1">
    <source>
        <dbReference type="EMBL" id="KER04476.1"/>
    </source>
</evidence>
<comment type="caution">
    <text evidence="1">The sequence shown here is derived from an EMBL/GenBank/DDBJ whole genome shotgun (WGS) entry which is preliminary data.</text>
</comment>
<proteinExistence type="predicted"/>
<protein>
    <submittedName>
        <fullName evidence="1">Uncharacterized protein</fullName>
    </submittedName>
</protein>
<gene>
    <name evidence="1" type="ORF">MEG1DRAFT_00765</name>
</gene>
<dbReference type="Proteomes" id="UP000028002">
    <property type="component" value="Unassembled WGS sequence"/>
</dbReference>
<name>A0A081S0M3_PHOTE</name>
<accession>A0A081S0M3</accession>
<organism evidence="1 2">
    <name type="scientific">Photorhabdus temperata subsp. temperata Meg1</name>
    <dbReference type="NCBI Taxonomy" id="1393735"/>
    <lineage>
        <taxon>Bacteria</taxon>
        <taxon>Pseudomonadati</taxon>
        <taxon>Pseudomonadota</taxon>
        <taxon>Gammaproteobacteria</taxon>
        <taxon>Enterobacterales</taxon>
        <taxon>Morganellaceae</taxon>
        <taxon>Photorhabdus</taxon>
    </lineage>
</organism>
<sequence>MTIIMVIQSARLWEENSMDILNGLYVINL</sequence>
<evidence type="ECO:0000313" key="2">
    <source>
        <dbReference type="Proteomes" id="UP000028002"/>
    </source>
</evidence>
<reference evidence="1 2" key="1">
    <citation type="submission" date="2014-03" db="EMBL/GenBank/DDBJ databases">
        <title>Draft Genome of Photorhabdus temperata Meg1.</title>
        <authorList>
            <person name="Hurst S.G.IV."/>
            <person name="Morris K."/>
            <person name="Thomas K."/>
            <person name="Tisa L.S."/>
        </authorList>
    </citation>
    <scope>NUCLEOTIDE SEQUENCE [LARGE SCALE GENOMIC DNA]</scope>
    <source>
        <strain evidence="1 2">Meg1</strain>
    </source>
</reference>
<dbReference type="AlphaFoldDB" id="A0A081S0M3"/>
<dbReference type="EMBL" id="JGVH01000007">
    <property type="protein sequence ID" value="KER04476.1"/>
    <property type="molecule type" value="Genomic_DNA"/>
</dbReference>